<dbReference type="AlphaFoldDB" id="A0A392NJP5"/>
<feature type="non-terminal residue" evidence="2">
    <location>
        <position position="167"/>
    </location>
</feature>
<comment type="caution">
    <text evidence="2">The sequence shown here is derived from an EMBL/GenBank/DDBJ whole genome shotgun (WGS) entry which is preliminary data.</text>
</comment>
<dbReference type="Pfam" id="PF05056">
    <property type="entry name" value="DUF674"/>
    <property type="match status" value="1"/>
</dbReference>
<protein>
    <submittedName>
        <fullName evidence="2">DUF674 family protein</fullName>
    </submittedName>
</protein>
<feature type="compositionally biased region" description="Low complexity" evidence="1">
    <location>
        <begin position="57"/>
        <end position="73"/>
    </location>
</feature>
<dbReference type="InterPro" id="IPR007750">
    <property type="entry name" value="DUF674"/>
</dbReference>
<organism evidence="2 3">
    <name type="scientific">Trifolium medium</name>
    <dbReference type="NCBI Taxonomy" id="97028"/>
    <lineage>
        <taxon>Eukaryota</taxon>
        <taxon>Viridiplantae</taxon>
        <taxon>Streptophyta</taxon>
        <taxon>Embryophyta</taxon>
        <taxon>Tracheophyta</taxon>
        <taxon>Spermatophyta</taxon>
        <taxon>Magnoliopsida</taxon>
        <taxon>eudicotyledons</taxon>
        <taxon>Gunneridae</taxon>
        <taxon>Pentapetalae</taxon>
        <taxon>rosids</taxon>
        <taxon>fabids</taxon>
        <taxon>Fabales</taxon>
        <taxon>Fabaceae</taxon>
        <taxon>Papilionoideae</taxon>
        <taxon>50 kb inversion clade</taxon>
        <taxon>NPAAA clade</taxon>
        <taxon>Hologalegina</taxon>
        <taxon>IRL clade</taxon>
        <taxon>Trifolieae</taxon>
        <taxon>Trifolium</taxon>
    </lineage>
</organism>
<dbReference type="PANTHER" id="PTHR33103:SF27">
    <property type="entry name" value="OS04G0594700 PROTEIN"/>
    <property type="match status" value="1"/>
</dbReference>
<evidence type="ECO:0000313" key="2">
    <source>
        <dbReference type="EMBL" id="MCH99479.1"/>
    </source>
</evidence>
<accession>A0A392NJP5</accession>
<dbReference type="EMBL" id="LXQA010040423">
    <property type="protein sequence ID" value="MCH99479.1"/>
    <property type="molecule type" value="Genomic_DNA"/>
</dbReference>
<evidence type="ECO:0000256" key="1">
    <source>
        <dbReference type="SAM" id="MobiDB-lite"/>
    </source>
</evidence>
<reference evidence="2 3" key="1">
    <citation type="journal article" date="2018" name="Front. Plant Sci.">
        <title>Red Clover (Trifolium pratense) and Zigzag Clover (T. medium) - A Picture of Genomic Similarities and Differences.</title>
        <authorList>
            <person name="Dluhosova J."/>
            <person name="Istvanek J."/>
            <person name="Nedelnik J."/>
            <person name="Repkova J."/>
        </authorList>
    </citation>
    <scope>NUCLEOTIDE SEQUENCE [LARGE SCALE GENOMIC DNA]</scope>
    <source>
        <strain evidence="3">cv. 10/8</strain>
        <tissue evidence="2">Leaf</tissue>
    </source>
</reference>
<proteinExistence type="predicted"/>
<sequence>MASQQQQESNTIPFKIIVDKQSNKVVFVEATKDFVEPLCSFLSLPLATIVRLLSTPNTNNNSQQQEPQSESSPFPGNIKNLYQTVQNIRSNDIWSSPFSKQTLLCPRNPFESMCNKLFLNIDDTESSNCAKFHGEFHAAFEGNGVFGIDSTRASSLEELTHNIGKQE</sequence>
<dbReference type="PANTHER" id="PTHR33103">
    <property type="entry name" value="OS01G0153900 PROTEIN"/>
    <property type="match status" value="1"/>
</dbReference>
<feature type="region of interest" description="Disordered" evidence="1">
    <location>
        <begin position="57"/>
        <end position="76"/>
    </location>
</feature>
<dbReference type="Proteomes" id="UP000265520">
    <property type="component" value="Unassembled WGS sequence"/>
</dbReference>
<name>A0A392NJP5_9FABA</name>
<evidence type="ECO:0000313" key="3">
    <source>
        <dbReference type="Proteomes" id="UP000265520"/>
    </source>
</evidence>
<keyword evidence="3" id="KW-1185">Reference proteome</keyword>